<gene>
    <name evidence="3" type="ORF">AUJ95_01345</name>
</gene>
<sequence>MKEKNMECPKCGYNNDSEALYCNLCHEVFKRASDYNEPSSFYEPYRAEKKHWKKWLGFDVALTMLIIVGLGLWGYKFMEKKKTESSKTIASETILPLESSDIEFSDMFSDLTKFNKKVAYPSYEVEHFIIYGKKEDEVKALGQKMELYADMPVKIGIGDFGFWQKGKVHVYIHNTSRDYQKITGRSSQTSGYSIFKARSIHSYWDTEYLFEAVIPHELCHLILHEFMKNKAIPKWIDEGFATFVETRYCQAYNLEYQRLLDIIKQGKYFPLKALDNTDITKGKEIENIHLWYVQTLSIVTYLLDKYGSDKFFRNFLTNLRDGKNLDDSLSAAYSPDITCIGDLEQKWLEYIRANKQTW</sequence>
<dbReference type="Pfam" id="PF13485">
    <property type="entry name" value="Peptidase_MA_2"/>
    <property type="match status" value="1"/>
</dbReference>
<keyword evidence="1" id="KW-0472">Membrane</keyword>
<keyword evidence="1" id="KW-0812">Transmembrane</keyword>
<dbReference type="Proteomes" id="UP000183085">
    <property type="component" value="Unassembled WGS sequence"/>
</dbReference>
<dbReference type="Gene3D" id="1.10.390.10">
    <property type="entry name" value="Neutral Protease Domain 2"/>
    <property type="match status" value="1"/>
</dbReference>
<protein>
    <recommendedName>
        <fullName evidence="2">Peptidase MA-like domain-containing protein</fullName>
    </recommendedName>
</protein>
<evidence type="ECO:0000313" key="3">
    <source>
        <dbReference type="EMBL" id="OIP42733.1"/>
    </source>
</evidence>
<comment type="caution">
    <text evidence="3">The sequence shown here is derived from an EMBL/GenBank/DDBJ whole genome shotgun (WGS) entry which is preliminary data.</text>
</comment>
<dbReference type="InterPro" id="IPR039568">
    <property type="entry name" value="Peptidase_MA-like_dom"/>
</dbReference>
<feature type="transmembrane region" description="Helical" evidence="1">
    <location>
        <begin position="55"/>
        <end position="75"/>
    </location>
</feature>
<proteinExistence type="predicted"/>
<evidence type="ECO:0000259" key="2">
    <source>
        <dbReference type="Pfam" id="PF13485"/>
    </source>
</evidence>
<evidence type="ECO:0000256" key="1">
    <source>
        <dbReference type="SAM" id="Phobius"/>
    </source>
</evidence>
<name>A0A1J5E328_9BACT</name>
<reference evidence="3 4" key="1">
    <citation type="journal article" date="2016" name="Environ. Microbiol.">
        <title>Genomic resolution of a cold subsurface aquifer community provides metabolic insights for novel microbes adapted to high CO concentrations.</title>
        <authorList>
            <person name="Probst A.J."/>
            <person name="Castelle C.J."/>
            <person name="Singh A."/>
            <person name="Brown C.T."/>
            <person name="Anantharaman K."/>
            <person name="Sharon I."/>
            <person name="Hug L.A."/>
            <person name="Burstein D."/>
            <person name="Emerson J.B."/>
            <person name="Thomas B.C."/>
            <person name="Banfield J.F."/>
        </authorList>
    </citation>
    <scope>NUCLEOTIDE SEQUENCE [LARGE SCALE GENOMIC DNA]</scope>
    <source>
        <strain evidence="3">CG2_30_40_21</strain>
    </source>
</reference>
<dbReference type="STRING" id="1817895.AUJ95_01345"/>
<dbReference type="InterPro" id="IPR027268">
    <property type="entry name" value="Peptidase_M4/M1_CTD_sf"/>
</dbReference>
<dbReference type="AlphaFoldDB" id="A0A1J5E328"/>
<evidence type="ECO:0000313" key="4">
    <source>
        <dbReference type="Proteomes" id="UP000183085"/>
    </source>
</evidence>
<organism evidence="3 4">
    <name type="scientific">Candidatus Desantisbacteria bacterium CG2_30_40_21</name>
    <dbReference type="NCBI Taxonomy" id="1817895"/>
    <lineage>
        <taxon>Bacteria</taxon>
        <taxon>Candidatus Desantisiibacteriota</taxon>
    </lineage>
</organism>
<feature type="domain" description="Peptidase MA-like" evidence="2">
    <location>
        <begin position="162"/>
        <end position="351"/>
    </location>
</feature>
<dbReference type="EMBL" id="MNYI01000039">
    <property type="protein sequence ID" value="OIP42733.1"/>
    <property type="molecule type" value="Genomic_DNA"/>
</dbReference>
<keyword evidence="1" id="KW-1133">Transmembrane helix</keyword>
<accession>A0A1J5E328</accession>